<dbReference type="NCBIfam" id="TIGR00014">
    <property type="entry name" value="arsC"/>
    <property type="match status" value="1"/>
</dbReference>
<dbReference type="Proteomes" id="UP000240608">
    <property type="component" value="Unassembled WGS sequence"/>
</dbReference>
<name>A0A2T4DLZ4_9BACT</name>
<evidence type="ECO:0000256" key="2">
    <source>
        <dbReference type="ARBA" id="ARBA00023002"/>
    </source>
</evidence>
<proteinExistence type="inferred from homology"/>
<comment type="caution">
    <text evidence="5">The sequence shown here is derived from an EMBL/GenBank/DDBJ whole genome shotgun (WGS) entry which is preliminary data.</text>
</comment>
<dbReference type="PANTHER" id="PTHR30041">
    <property type="entry name" value="ARSENATE REDUCTASE"/>
    <property type="match status" value="1"/>
</dbReference>
<dbReference type="EMBL" id="PYVU01000120">
    <property type="protein sequence ID" value="PTB94833.1"/>
    <property type="molecule type" value="Genomic_DNA"/>
</dbReference>
<reference evidence="4" key="1">
    <citation type="journal article" date="2014" name="Int. J. Syst. Evol. Microbiol.">
        <title>Complete genome of a new Firmicutes species belonging to the dominant human colonic microbiota ('Ruminococcus bicirculans') reveals two chromosomes and a selective capacity to utilize plant glucans.</title>
        <authorList>
            <consortium name="NISC Comparative Sequencing Program"/>
            <person name="Wegmann U."/>
            <person name="Louis P."/>
            <person name="Goesmann A."/>
            <person name="Henrissat B."/>
            <person name="Duncan S.H."/>
            <person name="Flint H.J."/>
        </authorList>
    </citation>
    <scope>NUCLEOTIDE SEQUENCE</scope>
    <source>
        <strain evidence="4">CGMCC 1.10832</strain>
    </source>
</reference>
<organism evidence="5 6">
    <name type="scientific">Marivirga lumbricoides</name>
    <dbReference type="NCBI Taxonomy" id="1046115"/>
    <lineage>
        <taxon>Bacteria</taxon>
        <taxon>Pseudomonadati</taxon>
        <taxon>Bacteroidota</taxon>
        <taxon>Cytophagia</taxon>
        <taxon>Cytophagales</taxon>
        <taxon>Marivirgaceae</taxon>
        <taxon>Marivirga</taxon>
    </lineage>
</organism>
<reference evidence="5 6" key="2">
    <citation type="submission" date="2018-03" db="EMBL/GenBank/DDBJ databases">
        <title>Cross-interface Injection: A General Nanoliter Liquid Handling Method Applied to Single Cells Genome Amplification Automated Nanoliter Liquid Handling Applied to Single Cell Multiple Displacement Amplification.</title>
        <authorList>
            <person name="Yun J."/>
            <person name="Xu P."/>
            <person name="Xu J."/>
            <person name="Dai X."/>
            <person name="Wang Y."/>
            <person name="Zheng X."/>
            <person name="Cao C."/>
            <person name="Yi Q."/>
            <person name="Zhu Y."/>
            <person name="Wang L."/>
            <person name="Dong Z."/>
            <person name="Huang Y."/>
            <person name="Huang L."/>
            <person name="Du W."/>
        </authorList>
    </citation>
    <scope>NUCLEOTIDE SEQUENCE [LARGE SCALE GENOMIC DNA]</scope>
    <source>
        <strain evidence="5 6">Z-D1-2</strain>
    </source>
</reference>
<dbReference type="Proteomes" id="UP000636010">
    <property type="component" value="Unassembled WGS sequence"/>
</dbReference>
<evidence type="ECO:0000256" key="1">
    <source>
        <dbReference type="ARBA" id="ARBA00007198"/>
    </source>
</evidence>
<sequence>MKILHNPRCAKSREALKILVDKEVNVDIVEYLKNVPTKAEMKEIIAKLGIKAEDLIRKNEAVYKENYKGKELSESEWVDAMISEPKLIERPIVIEGDKAIIGRPPEKVLSLL</sequence>
<gene>
    <name evidence="5" type="primary">arsC</name>
    <name evidence="5" type="ORF">C9994_11785</name>
    <name evidence="4" type="ORF">GCM10011506_15690</name>
</gene>
<dbReference type="InterPro" id="IPR006659">
    <property type="entry name" value="Arsenate_reductase"/>
</dbReference>
<dbReference type="SUPFAM" id="SSF52833">
    <property type="entry name" value="Thioredoxin-like"/>
    <property type="match status" value="1"/>
</dbReference>
<evidence type="ECO:0000256" key="3">
    <source>
        <dbReference type="PROSITE-ProRule" id="PRU01282"/>
    </source>
</evidence>
<comment type="similarity">
    <text evidence="1 3">Belongs to the ArsC family.</text>
</comment>
<dbReference type="InterPro" id="IPR006660">
    <property type="entry name" value="Arsenate_reductase-like"/>
</dbReference>
<dbReference type="Gene3D" id="3.40.30.10">
    <property type="entry name" value="Glutaredoxin"/>
    <property type="match status" value="1"/>
</dbReference>
<dbReference type="CDD" id="cd03034">
    <property type="entry name" value="ArsC_ArsC"/>
    <property type="match status" value="1"/>
</dbReference>
<keyword evidence="7" id="KW-1185">Reference proteome</keyword>
<dbReference type="EMBL" id="BMEC01000004">
    <property type="protein sequence ID" value="GGC31102.1"/>
    <property type="molecule type" value="Genomic_DNA"/>
</dbReference>
<evidence type="ECO:0000313" key="7">
    <source>
        <dbReference type="Proteomes" id="UP000636010"/>
    </source>
</evidence>
<dbReference type="AlphaFoldDB" id="A0A2T4DLZ4"/>
<evidence type="ECO:0000313" key="5">
    <source>
        <dbReference type="EMBL" id="PTB94833.1"/>
    </source>
</evidence>
<reference evidence="7" key="3">
    <citation type="journal article" date="2019" name="Int. J. Syst. Evol. Microbiol.">
        <title>The Global Catalogue of Microorganisms (GCM) 10K type strain sequencing project: providing services to taxonomists for standard genome sequencing and annotation.</title>
        <authorList>
            <consortium name="The Broad Institute Genomics Platform"/>
            <consortium name="The Broad Institute Genome Sequencing Center for Infectious Disease"/>
            <person name="Wu L."/>
            <person name="Ma J."/>
        </authorList>
    </citation>
    <scope>NUCLEOTIDE SEQUENCE [LARGE SCALE GENOMIC DNA]</scope>
    <source>
        <strain evidence="7">CGMCC 1.10832</strain>
    </source>
</reference>
<accession>A0A2T4DLZ4</accession>
<protein>
    <submittedName>
        <fullName evidence="5">Arsenate reductase (Glutaredoxin)</fullName>
    </submittedName>
</protein>
<dbReference type="GO" id="GO:0008794">
    <property type="term" value="F:arsenate reductase (glutaredoxin) activity"/>
    <property type="evidence" value="ECO:0007669"/>
    <property type="project" value="InterPro"/>
</dbReference>
<dbReference type="PROSITE" id="PS51353">
    <property type="entry name" value="ARSC"/>
    <property type="match status" value="1"/>
</dbReference>
<dbReference type="RefSeq" id="WP_188462038.1">
    <property type="nucleotide sequence ID" value="NZ_BAABHU010000004.1"/>
</dbReference>
<dbReference type="Pfam" id="PF03960">
    <property type="entry name" value="ArsC"/>
    <property type="match status" value="1"/>
</dbReference>
<keyword evidence="2" id="KW-0560">Oxidoreductase</keyword>
<dbReference type="InterPro" id="IPR036249">
    <property type="entry name" value="Thioredoxin-like_sf"/>
</dbReference>
<evidence type="ECO:0000313" key="6">
    <source>
        <dbReference type="Proteomes" id="UP000240608"/>
    </source>
</evidence>
<reference evidence="4" key="4">
    <citation type="submission" date="2024-05" db="EMBL/GenBank/DDBJ databases">
        <authorList>
            <person name="Sun Q."/>
            <person name="Zhou Y."/>
        </authorList>
    </citation>
    <scope>NUCLEOTIDE SEQUENCE</scope>
    <source>
        <strain evidence="4">CGMCC 1.10832</strain>
    </source>
</reference>
<evidence type="ECO:0000313" key="4">
    <source>
        <dbReference type="EMBL" id="GGC31102.1"/>
    </source>
</evidence>
<dbReference type="PANTHER" id="PTHR30041:SF4">
    <property type="entry name" value="ARSENATE REDUCTASE"/>
    <property type="match status" value="1"/>
</dbReference>